<evidence type="ECO:0000259" key="1">
    <source>
        <dbReference type="PROSITE" id="PS50075"/>
    </source>
</evidence>
<dbReference type="SUPFAM" id="SSF47336">
    <property type="entry name" value="ACP-like"/>
    <property type="match status" value="1"/>
</dbReference>
<keyword evidence="2" id="KW-0378">Hydrolase</keyword>
<name>A0ABW2JYQ7_9ACTN</name>
<comment type="caution">
    <text evidence="2">The sequence shown here is derived from an EMBL/GenBank/DDBJ whole genome shotgun (WGS) entry which is preliminary data.</text>
</comment>
<evidence type="ECO:0000313" key="3">
    <source>
        <dbReference type="Proteomes" id="UP001596523"/>
    </source>
</evidence>
<dbReference type="RefSeq" id="WP_381841677.1">
    <property type="nucleotide sequence ID" value="NZ_JBHTCF010000040.1"/>
</dbReference>
<dbReference type="SMART" id="SM00824">
    <property type="entry name" value="PKS_TE"/>
    <property type="match status" value="1"/>
</dbReference>
<dbReference type="InterPro" id="IPR001031">
    <property type="entry name" value="Thioesterase"/>
</dbReference>
<dbReference type="InterPro" id="IPR036736">
    <property type="entry name" value="ACP-like_sf"/>
</dbReference>
<dbReference type="InterPro" id="IPR029058">
    <property type="entry name" value="AB_hydrolase_fold"/>
</dbReference>
<feature type="domain" description="Carrier" evidence="1">
    <location>
        <begin position="4"/>
        <end position="79"/>
    </location>
</feature>
<dbReference type="Gene3D" id="1.10.1200.10">
    <property type="entry name" value="ACP-like"/>
    <property type="match status" value="1"/>
</dbReference>
<dbReference type="SUPFAM" id="SSF53474">
    <property type="entry name" value="alpha/beta-Hydrolases"/>
    <property type="match status" value="1"/>
</dbReference>
<gene>
    <name evidence="2" type="ORF">ACFQVC_41550</name>
</gene>
<dbReference type="PANTHER" id="PTHR45527:SF1">
    <property type="entry name" value="FATTY ACID SYNTHASE"/>
    <property type="match status" value="1"/>
</dbReference>
<organism evidence="2 3">
    <name type="scientific">Streptomyces monticola</name>
    <dbReference type="NCBI Taxonomy" id="2666263"/>
    <lineage>
        <taxon>Bacteria</taxon>
        <taxon>Bacillati</taxon>
        <taxon>Actinomycetota</taxon>
        <taxon>Actinomycetes</taxon>
        <taxon>Kitasatosporales</taxon>
        <taxon>Streptomycetaceae</taxon>
        <taxon>Streptomyces</taxon>
    </lineage>
</organism>
<dbReference type="GO" id="GO:0016787">
    <property type="term" value="F:hydrolase activity"/>
    <property type="evidence" value="ECO:0007669"/>
    <property type="project" value="UniProtKB-KW"/>
</dbReference>
<accession>A0ABW2JYQ7</accession>
<protein>
    <submittedName>
        <fullName evidence="2">Alpha/beta fold hydrolase</fullName>
    </submittedName>
</protein>
<evidence type="ECO:0000313" key="2">
    <source>
        <dbReference type="EMBL" id="MFC7310686.1"/>
    </source>
</evidence>
<dbReference type="PANTHER" id="PTHR45527">
    <property type="entry name" value="NONRIBOSOMAL PEPTIDE SYNTHETASE"/>
    <property type="match status" value="1"/>
</dbReference>
<reference evidence="3" key="1">
    <citation type="journal article" date="2019" name="Int. J. Syst. Evol. Microbiol.">
        <title>The Global Catalogue of Microorganisms (GCM) 10K type strain sequencing project: providing services to taxonomists for standard genome sequencing and annotation.</title>
        <authorList>
            <consortium name="The Broad Institute Genomics Platform"/>
            <consortium name="The Broad Institute Genome Sequencing Center for Infectious Disease"/>
            <person name="Wu L."/>
            <person name="Ma J."/>
        </authorList>
    </citation>
    <scope>NUCLEOTIDE SEQUENCE [LARGE SCALE GENOMIC DNA]</scope>
    <source>
        <strain evidence="3">SYNS20</strain>
    </source>
</reference>
<dbReference type="Pfam" id="PF00975">
    <property type="entry name" value="Thioesterase"/>
    <property type="match status" value="1"/>
</dbReference>
<keyword evidence="3" id="KW-1185">Reference proteome</keyword>
<dbReference type="Pfam" id="PF00550">
    <property type="entry name" value="PP-binding"/>
    <property type="match status" value="1"/>
</dbReference>
<dbReference type="Proteomes" id="UP001596523">
    <property type="component" value="Unassembled WGS sequence"/>
</dbReference>
<dbReference type="InterPro" id="IPR020802">
    <property type="entry name" value="TesA-like"/>
</dbReference>
<dbReference type="PROSITE" id="PS50075">
    <property type="entry name" value="CARRIER"/>
    <property type="match status" value="1"/>
</dbReference>
<dbReference type="Gene3D" id="3.40.50.1820">
    <property type="entry name" value="alpha/beta hydrolase"/>
    <property type="match status" value="1"/>
</dbReference>
<dbReference type="InterPro" id="IPR009081">
    <property type="entry name" value="PP-bd_ACP"/>
</dbReference>
<sequence>MSMEAQNLVEQTILDIWSSALGGADVTPADDFFAVGGDSLLALVTVEQINQRLGWELNMGDMLRHRTVANLVAHKTLPQAANPHRVLVRMSNRGSRTPLVFVHPVTGLLFGYTKLVRHLGEDRACHGIQSPALTDSAAPAADTVRAIAESYVDLIEDELGEDDFHLAGWSAGAVIALEVARLATERDLGVRRLVVLDGYIWDEPPIDTDDAALLAEFRADLLTQVSPDAPDATVGGPDARTDAVYRELSTALFGSAVESGTEFVARLHSAYRTNVRALTAYRPEPADVDALLLHTAQNYTRDTWIDVLGNPAVEVLDGDHYGLLRGPEAEKIAARIAAFVGEE</sequence>
<dbReference type="EMBL" id="JBHTCF010000040">
    <property type="protein sequence ID" value="MFC7310686.1"/>
    <property type="molecule type" value="Genomic_DNA"/>
</dbReference>
<proteinExistence type="predicted"/>